<feature type="region of interest" description="Disordered" evidence="5">
    <location>
        <begin position="643"/>
        <end position="662"/>
    </location>
</feature>
<dbReference type="GO" id="GO:0005856">
    <property type="term" value="C:cytoskeleton"/>
    <property type="evidence" value="ECO:0007669"/>
    <property type="project" value="UniProtKB-SubCell"/>
</dbReference>
<feature type="region of interest" description="Disordered" evidence="5">
    <location>
        <begin position="189"/>
        <end position="227"/>
    </location>
</feature>
<evidence type="ECO:0000313" key="7">
    <source>
        <dbReference type="EMBL" id="KAF4651553.1"/>
    </source>
</evidence>
<feature type="region of interest" description="Disordered" evidence="5">
    <location>
        <begin position="118"/>
        <end position="170"/>
    </location>
</feature>
<comment type="subcellular location">
    <subcellularLocation>
        <location evidence="1">Cytoplasm</location>
        <location evidence="1">Cytoskeleton</location>
    </subcellularLocation>
</comment>
<feature type="region of interest" description="Disordered" evidence="5">
    <location>
        <begin position="497"/>
        <end position="519"/>
    </location>
</feature>
<evidence type="ECO:0000256" key="3">
    <source>
        <dbReference type="ARBA" id="ARBA00023212"/>
    </source>
</evidence>
<reference evidence="7 8" key="1">
    <citation type="submission" date="2020-04" db="EMBL/GenBank/DDBJ databases">
        <title>Perkinsus chesapeaki whole genome sequence.</title>
        <authorList>
            <person name="Bogema D.R."/>
        </authorList>
    </citation>
    <scope>NUCLEOTIDE SEQUENCE [LARGE SCALE GENOMIC DNA]</scope>
    <source>
        <strain evidence="7">ATCC PRA-425</strain>
    </source>
</reference>
<evidence type="ECO:0000256" key="4">
    <source>
        <dbReference type="SAM" id="Coils"/>
    </source>
</evidence>
<dbReference type="InterPro" id="IPR003108">
    <property type="entry name" value="GAR_dom"/>
</dbReference>
<dbReference type="SUPFAM" id="SSF143575">
    <property type="entry name" value="GAS2 domain-like"/>
    <property type="match status" value="1"/>
</dbReference>
<dbReference type="GO" id="GO:0008017">
    <property type="term" value="F:microtubule binding"/>
    <property type="evidence" value="ECO:0007669"/>
    <property type="project" value="InterPro"/>
</dbReference>
<feature type="coiled-coil region" evidence="4">
    <location>
        <begin position="44"/>
        <end position="103"/>
    </location>
</feature>
<dbReference type="InterPro" id="IPR036534">
    <property type="entry name" value="GAR_dom_sf"/>
</dbReference>
<keyword evidence="3" id="KW-0206">Cytoskeleton</keyword>
<dbReference type="AlphaFoldDB" id="A0A7J6KW41"/>
<evidence type="ECO:0000256" key="1">
    <source>
        <dbReference type="ARBA" id="ARBA00004245"/>
    </source>
</evidence>
<feature type="compositionally biased region" description="Polar residues" evidence="5">
    <location>
        <begin position="157"/>
        <end position="167"/>
    </location>
</feature>
<feature type="compositionally biased region" description="Low complexity" evidence="5">
    <location>
        <begin position="509"/>
        <end position="519"/>
    </location>
</feature>
<evidence type="ECO:0000313" key="8">
    <source>
        <dbReference type="Proteomes" id="UP000591131"/>
    </source>
</evidence>
<dbReference type="Proteomes" id="UP000591131">
    <property type="component" value="Unassembled WGS sequence"/>
</dbReference>
<keyword evidence="8" id="KW-1185">Reference proteome</keyword>
<dbReference type="PROSITE" id="PS51460">
    <property type="entry name" value="GAR"/>
    <property type="match status" value="1"/>
</dbReference>
<proteinExistence type="predicted"/>
<protein>
    <recommendedName>
        <fullName evidence="6">GAR domain-containing protein</fullName>
    </recommendedName>
</protein>
<feature type="domain" description="GAR" evidence="6">
    <location>
        <begin position="661"/>
        <end position="732"/>
    </location>
</feature>
<feature type="region of interest" description="Disordered" evidence="5">
    <location>
        <begin position="544"/>
        <end position="592"/>
    </location>
</feature>
<dbReference type="Pfam" id="PF02187">
    <property type="entry name" value="GAS2"/>
    <property type="match status" value="1"/>
</dbReference>
<keyword evidence="4" id="KW-0175">Coiled coil</keyword>
<evidence type="ECO:0000256" key="5">
    <source>
        <dbReference type="SAM" id="MobiDB-lite"/>
    </source>
</evidence>
<dbReference type="EMBL" id="JAAPAO010001043">
    <property type="protein sequence ID" value="KAF4651553.1"/>
    <property type="molecule type" value="Genomic_DNA"/>
</dbReference>
<accession>A0A7J6KW41</accession>
<organism evidence="7 8">
    <name type="scientific">Perkinsus chesapeaki</name>
    <name type="common">Clam parasite</name>
    <name type="synonym">Perkinsus andrewsi</name>
    <dbReference type="NCBI Taxonomy" id="330153"/>
    <lineage>
        <taxon>Eukaryota</taxon>
        <taxon>Sar</taxon>
        <taxon>Alveolata</taxon>
        <taxon>Perkinsozoa</taxon>
        <taxon>Perkinsea</taxon>
        <taxon>Perkinsida</taxon>
        <taxon>Perkinsidae</taxon>
        <taxon>Perkinsus</taxon>
    </lineage>
</organism>
<dbReference type="Gene3D" id="3.30.920.20">
    <property type="entry name" value="Gas2-like domain"/>
    <property type="match status" value="1"/>
</dbReference>
<gene>
    <name evidence="7" type="ORF">FOL47_000317</name>
</gene>
<feature type="non-terminal residue" evidence="7">
    <location>
        <position position="1"/>
    </location>
</feature>
<comment type="caution">
    <text evidence="7">The sequence shown here is derived from an EMBL/GenBank/DDBJ whole genome shotgun (WGS) entry which is preliminary data.</text>
</comment>
<evidence type="ECO:0000259" key="6">
    <source>
        <dbReference type="PROSITE" id="PS51460"/>
    </source>
</evidence>
<dbReference type="OrthoDB" id="443133at2759"/>
<sequence>MEGVSSGEVVSQNEEALATARLRKTLQEKEATVEYLKDRDIRCCSELQRQLDSQDHQVVVLERENAALRREVETLRQMFGTDLRRVTEERDKLRYLVREQEETMNYLNTLVKSYEVHSTSRSSDQKETNEAPQFGQISLTPRCFKKAPHTPEAGDLSSASPASTNKWGTEIVAPSPLPVETLHETPTAADDCSIASGGSPPLTPVESEHSVVGDEGSSPELTLPQPVNPDGAVTDTIEHHHDYKAPCTSVVDLTSSTISTQGEVLGSHLSHGAIDGQPSKDEMPGAQQSRFRTTSSLEFSSASLAGFGSNLFFNAESPLRPALSRHGSFQRKQLPILFPEASSPAQTRTSAIPMNAVLDPQQGTVDAGVDTVDPSHALSQGQLLDTPSETKSDAAVQSVAHCGVACDTVSFGGAACHNLPKDGHEGGLQLSSPFVPKLRLAGLSEYQAPQEYTSSPPLAKPVSAVEAAALECPGAEVKKASGGVMLTFPAGEGVARMKRSPRLEKRFSRSQSTAAASSCQQALTARAAETARYHGPVRLRFNPTSREVKGKLTSRRLDDSVELEPKESAETQSKLAAARDTMKRSRQMEASSSLLQKKLDQLVRAACDENEPSLIGPNTARPLPKSTPGFGLSKSVGNFGVPHTARPSRGARSPVSAPVPESTDMLDESLRIYLSSPESPHTRHEFEKISKGVYKYGQKRVVVAMKNDKPMVRIGGGFMHIGSFLKTEERLHGVLEAKLPNDDFSDTANGFPSGAGSCQGPLGHGPGAQLSNDNSGFSIMAVNTNGTVRVAVQSDRPFRGFLNGKFYDDCPSSQNRVTHAAVTHNDRSPKSTVNATDVVCPLGMTSYDD</sequence>
<name>A0A7J6KW41_PERCH</name>
<keyword evidence="2" id="KW-0963">Cytoplasm</keyword>
<feature type="compositionally biased region" description="Basic and acidic residues" evidence="5">
    <location>
        <begin position="546"/>
        <end position="569"/>
    </location>
</feature>
<evidence type="ECO:0000256" key="2">
    <source>
        <dbReference type="ARBA" id="ARBA00022490"/>
    </source>
</evidence>